<keyword evidence="8" id="KW-1185">Reference proteome</keyword>
<dbReference type="Gene3D" id="3.40.50.970">
    <property type="match status" value="2"/>
</dbReference>
<dbReference type="PROSITE" id="PS00187">
    <property type="entry name" value="TPP_ENZYMES"/>
    <property type="match status" value="1"/>
</dbReference>
<dbReference type="GO" id="GO:0005948">
    <property type="term" value="C:acetolactate synthase complex"/>
    <property type="evidence" value="ECO:0007669"/>
    <property type="project" value="TreeGrafter"/>
</dbReference>
<dbReference type="Pfam" id="PF02776">
    <property type="entry name" value="TPP_enzyme_N"/>
    <property type="match status" value="1"/>
</dbReference>
<sequence>MAQNLPGSIPAAAPTVGDLMLHYFKLEGITYVFGIPGGGLMNLLVDLKNNTGDISYIICKQETGAAYIADGYYRATGKIGVVVVTTGPGATNALTGVMNAQADGSAMLLLSGEVDQKFFGMGYLQEGIDAGIDINAVFAAATGYSSTIVSATDAETILKQAFRDALSLPRQAVHISLPVNVTLELLPNTQLSVKTTAYRTSATGAPLAEVRTAFSALAGCKRPLLFLGNGCRQALRDPAIYASLQNFVETYGIPVITTPDAKGIFAETHDLSLRVYGMADCMWPYQYLTAAATPYDGILIIGSSMGELSTNSWLPILVPSGEDAPFIQVDINQKIIARSFEVTQGIVGEAGAFISDLASLIPEFPPDEQLVAERKSLIASIKTQSPFVNPDEYACNNDPIEPAALMRVLQQTLPANSNIFIDAGNCVGWSVHYLAIAPPTAIFSALSMGPMGFGVGAVIGAKIGCPSDTCIAIVGDGAFLMQGTEVATASQYKVGAIWIVLYDNNLSMVTQGMNHFAPDPQHPDVWNNLYELGNPDLALFAKSLGADAYTIDSPLELELQMPGIIDRANQQQRPQVVIARINRKSIPPYYNPIYGPRPPKH</sequence>
<dbReference type="GO" id="GO:0050660">
    <property type="term" value="F:flavin adenine dinucleotide binding"/>
    <property type="evidence" value="ECO:0007669"/>
    <property type="project" value="TreeGrafter"/>
</dbReference>
<dbReference type="Gene3D" id="3.40.50.1220">
    <property type="entry name" value="TPP-binding domain"/>
    <property type="match status" value="1"/>
</dbReference>
<organism evidence="7 8">
    <name type="scientific">Cnuella takakiae</name>
    <dbReference type="NCBI Taxonomy" id="1302690"/>
    <lineage>
        <taxon>Bacteria</taxon>
        <taxon>Pseudomonadati</taxon>
        <taxon>Bacteroidota</taxon>
        <taxon>Chitinophagia</taxon>
        <taxon>Chitinophagales</taxon>
        <taxon>Chitinophagaceae</taxon>
        <taxon>Cnuella</taxon>
    </lineage>
</organism>
<evidence type="ECO:0000259" key="4">
    <source>
        <dbReference type="Pfam" id="PF00205"/>
    </source>
</evidence>
<dbReference type="AlphaFoldDB" id="A0A1M4T0C5"/>
<dbReference type="InterPro" id="IPR045229">
    <property type="entry name" value="TPP_enz"/>
</dbReference>
<dbReference type="SUPFAM" id="SSF52518">
    <property type="entry name" value="Thiamin diphosphate-binding fold (THDP-binding)"/>
    <property type="match status" value="2"/>
</dbReference>
<dbReference type="RefSeq" id="WP_073039295.1">
    <property type="nucleotide sequence ID" value="NZ_FQUO01000001.1"/>
</dbReference>
<dbReference type="STRING" id="1302690.BUE76_01045"/>
<dbReference type="CDD" id="cd00568">
    <property type="entry name" value="TPP_enzymes"/>
    <property type="match status" value="1"/>
</dbReference>
<evidence type="ECO:0000313" key="8">
    <source>
        <dbReference type="Proteomes" id="UP000184368"/>
    </source>
</evidence>
<evidence type="ECO:0000256" key="3">
    <source>
        <dbReference type="RuleBase" id="RU362132"/>
    </source>
</evidence>
<feature type="domain" description="Thiamine pyrophosphate enzyme N-terminal TPP-binding" evidence="6">
    <location>
        <begin position="15"/>
        <end position="129"/>
    </location>
</feature>
<dbReference type="InterPro" id="IPR029035">
    <property type="entry name" value="DHS-like_NAD/FAD-binding_dom"/>
</dbReference>
<dbReference type="GO" id="GO:0009099">
    <property type="term" value="P:L-valine biosynthetic process"/>
    <property type="evidence" value="ECO:0007669"/>
    <property type="project" value="TreeGrafter"/>
</dbReference>
<dbReference type="GO" id="GO:0000287">
    <property type="term" value="F:magnesium ion binding"/>
    <property type="evidence" value="ECO:0007669"/>
    <property type="project" value="InterPro"/>
</dbReference>
<dbReference type="Pfam" id="PF00205">
    <property type="entry name" value="TPP_enzyme_M"/>
    <property type="match status" value="1"/>
</dbReference>
<dbReference type="InterPro" id="IPR029061">
    <property type="entry name" value="THDP-binding"/>
</dbReference>
<evidence type="ECO:0000256" key="2">
    <source>
        <dbReference type="ARBA" id="ARBA00023052"/>
    </source>
</evidence>
<dbReference type="OrthoDB" id="4494979at2"/>
<dbReference type="GO" id="GO:0030976">
    <property type="term" value="F:thiamine pyrophosphate binding"/>
    <property type="evidence" value="ECO:0007669"/>
    <property type="project" value="InterPro"/>
</dbReference>
<dbReference type="CDD" id="cd07035">
    <property type="entry name" value="TPP_PYR_POX_like"/>
    <property type="match status" value="1"/>
</dbReference>
<dbReference type="InterPro" id="IPR011766">
    <property type="entry name" value="TPP_enzyme_TPP-bd"/>
</dbReference>
<protein>
    <submittedName>
        <fullName evidence="7">Acetolactate synthase-1/2/3 large subunit</fullName>
    </submittedName>
</protein>
<dbReference type="InterPro" id="IPR012001">
    <property type="entry name" value="Thiamin_PyroP_enz_TPP-bd_dom"/>
</dbReference>
<dbReference type="InterPro" id="IPR012000">
    <property type="entry name" value="Thiamin_PyroP_enz_cen_dom"/>
</dbReference>
<evidence type="ECO:0000256" key="1">
    <source>
        <dbReference type="ARBA" id="ARBA00007812"/>
    </source>
</evidence>
<evidence type="ECO:0000259" key="6">
    <source>
        <dbReference type="Pfam" id="PF02776"/>
    </source>
</evidence>
<dbReference type="Pfam" id="PF02775">
    <property type="entry name" value="TPP_enzyme_C"/>
    <property type="match status" value="1"/>
</dbReference>
<dbReference type="PANTHER" id="PTHR18968">
    <property type="entry name" value="THIAMINE PYROPHOSPHATE ENZYMES"/>
    <property type="match status" value="1"/>
</dbReference>
<name>A0A1M4T0C5_9BACT</name>
<dbReference type="EMBL" id="FQUO01000001">
    <property type="protein sequence ID" value="SHE37820.1"/>
    <property type="molecule type" value="Genomic_DNA"/>
</dbReference>
<gene>
    <name evidence="7" type="ORF">SAMN05444008_101295</name>
</gene>
<accession>A0A1M4T0C5</accession>
<dbReference type="Proteomes" id="UP000184368">
    <property type="component" value="Unassembled WGS sequence"/>
</dbReference>
<dbReference type="GO" id="GO:0009097">
    <property type="term" value="P:isoleucine biosynthetic process"/>
    <property type="evidence" value="ECO:0007669"/>
    <property type="project" value="TreeGrafter"/>
</dbReference>
<dbReference type="SUPFAM" id="SSF52467">
    <property type="entry name" value="DHS-like NAD/FAD-binding domain"/>
    <property type="match status" value="1"/>
</dbReference>
<dbReference type="GO" id="GO:0003984">
    <property type="term" value="F:acetolactate synthase activity"/>
    <property type="evidence" value="ECO:0007669"/>
    <property type="project" value="TreeGrafter"/>
</dbReference>
<proteinExistence type="inferred from homology"/>
<dbReference type="InterPro" id="IPR000399">
    <property type="entry name" value="TPP-bd_CS"/>
</dbReference>
<feature type="domain" description="Thiamine pyrophosphate enzyme TPP-binding" evidence="5">
    <location>
        <begin position="422"/>
        <end position="577"/>
    </location>
</feature>
<dbReference type="PANTHER" id="PTHR18968:SF167">
    <property type="entry name" value="ACETOLACTATE SYNTHASE LARGE SUBUNIT ILVB2-RELATED"/>
    <property type="match status" value="1"/>
</dbReference>
<comment type="similarity">
    <text evidence="1 3">Belongs to the TPP enzyme family.</text>
</comment>
<reference evidence="7 8" key="1">
    <citation type="submission" date="2016-11" db="EMBL/GenBank/DDBJ databases">
        <authorList>
            <person name="Jaros S."/>
            <person name="Januszkiewicz K."/>
            <person name="Wedrychowicz H."/>
        </authorList>
    </citation>
    <scope>NUCLEOTIDE SEQUENCE [LARGE SCALE GENOMIC DNA]</scope>
    <source>
        <strain evidence="7 8">DSM 26897</strain>
    </source>
</reference>
<keyword evidence="2 3" id="KW-0786">Thiamine pyrophosphate</keyword>
<evidence type="ECO:0000313" key="7">
    <source>
        <dbReference type="EMBL" id="SHE37820.1"/>
    </source>
</evidence>
<evidence type="ECO:0000259" key="5">
    <source>
        <dbReference type="Pfam" id="PF02775"/>
    </source>
</evidence>
<feature type="domain" description="Thiamine pyrophosphate enzyme central" evidence="4">
    <location>
        <begin position="211"/>
        <end position="357"/>
    </location>
</feature>